<evidence type="ECO:0000313" key="1">
    <source>
        <dbReference type="EMBL" id="CAG8448249.1"/>
    </source>
</evidence>
<accession>A0ACA9K2S0</accession>
<dbReference type="EMBL" id="CAJVPU010000371">
    <property type="protein sequence ID" value="CAG8448249.1"/>
    <property type="molecule type" value="Genomic_DNA"/>
</dbReference>
<proteinExistence type="predicted"/>
<protein>
    <submittedName>
        <fullName evidence="1">13741_t:CDS:1</fullName>
    </submittedName>
</protein>
<keyword evidence="2" id="KW-1185">Reference proteome</keyword>
<comment type="caution">
    <text evidence="1">The sequence shown here is derived from an EMBL/GenBank/DDBJ whole genome shotgun (WGS) entry which is preliminary data.</text>
</comment>
<organism evidence="1 2">
    <name type="scientific">Dentiscutata heterogama</name>
    <dbReference type="NCBI Taxonomy" id="1316150"/>
    <lineage>
        <taxon>Eukaryota</taxon>
        <taxon>Fungi</taxon>
        <taxon>Fungi incertae sedis</taxon>
        <taxon>Mucoromycota</taxon>
        <taxon>Glomeromycotina</taxon>
        <taxon>Glomeromycetes</taxon>
        <taxon>Diversisporales</taxon>
        <taxon>Gigasporaceae</taxon>
        <taxon>Dentiscutata</taxon>
    </lineage>
</organism>
<evidence type="ECO:0000313" key="2">
    <source>
        <dbReference type="Proteomes" id="UP000789702"/>
    </source>
</evidence>
<reference evidence="1" key="1">
    <citation type="submission" date="2021-06" db="EMBL/GenBank/DDBJ databases">
        <authorList>
            <person name="Kallberg Y."/>
            <person name="Tangrot J."/>
            <person name="Rosling A."/>
        </authorList>
    </citation>
    <scope>NUCLEOTIDE SEQUENCE</scope>
    <source>
        <strain evidence="1">IL203A</strain>
    </source>
</reference>
<sequence length="723" mass="86329">MAEFVEREQPKPRNKIYELLLSPNGEYAVTWSVNDKLICGWKFNNQPIKQSVEQSTNKLGEQSENKSYQFEFDCLEKVEDKRPLAVSNNKYVAIGTMKWIQIRYINIEYIIDLATKDKINIELDPNLRNIGFIGFNNGDLYIYIVTYAYGHFIHKYSPKNLHKNIWTISNSISCGKDVVDCYLSDEKIMLLDRCGSLTQWNLNTLLFEKQYQLYAYYSTDDYAFSSWNCIFNKNSTLLAVNTNEFIYTYLTDNSKLLSQCRLQNTFFLSRLEFISMGGEERLLLIYNNGYLEIRSPYDLQYIINDKNSVMYDELSNEGMKPDMQKAVFKTLIDDKIYYISDEILRVQKVQWGKYLQKVLEDNSKISVLPIKSVIVEILQKYNDKHGLQDGNRPYNGSLVKWEIRNNNKVTVFLKNDFDWEFIDYIELFSLHSQIKYYNREKEIKATDAIYKGFELLHNEDLAIITSFGLFIWSIWNKFKKIRLRYYIYWDDILTESSLEKVLGDLQKHRSNLLPVPDFDFIIKNCEMFHLGTKERELFKRRYYFKELLDDYIENDDLLTKLYGHELLKACLKSKKYEMVEKLYNKFFYMAENSNFLEGIWLLDIFTFSFIELTQYPQFLREFLSYTLFIHPTNKFENTEFNKFFSEPHLQNHMEYLQPSFSNNIIELLQKLEEIEKKIQESTDNENKLIEEKIQKLEDKLIQQLEDNKKLIQEMKKILSKEEG</sequence>
<name>A0ACA9K2S0_9GLOM</name>
<dbReference type="Proteomes" id="UP000789702">
    <property type="component" value="Unassembled WGS sequence"/>
</dbReference>
<gene>
    <name evidence="1" type="ORF">DHETER_LOCUS691</name>
</gene>